<dbReference type="EMBL" id="QBKA01000002">
    <property type="protein sequence ID" value="RDC59404.1"/>
    <property type="molecule type" value="Genomic_DNA"/>
</dbReference>
<proteinExistence type="predicted"/>
<accession>A0A369Q3T0</accession>
<dbReference type="OrthoDB" id="7408146at2"/>
<protein>
    <submittedName>
        <fullName evidence="1">Uncharacterized protein</fullName>
    </submittedName>
</protein>
<organism evidence="1 2">
    <name type="scientific">Alteripontixanthobacter maritimus</name>
    <dbReference type="NCBI Taxonomy" id="2161824"/>
    <lineage>
        <taxon>Bacteria</taxon>
        <taxon>Pseudomonadati</taxon>
        <taxon>Pseudomonadota</taxon>
        <taxon>Alphaproteobacteria</taxon>
        <taxon>Sphingomonadales</taxon>
        <taxon>Erythrobacteraceae</taxon>
        <taxon>Alteripontixanthobacter</taxon>
    </lineage>
</organism>
<dbReference type="AlphaFoldDB" id="A0A369Q3T0"/>
<gene>
    <name evidence="1" type="ORF">HME9302_00592</name>
</gene>
<sequence>MNKKKDEDVDLSGIPPELRSVVSQRIEAIRQFESKPGRASAETLAQSLGIGTAQFYNLAKAWRNLRDPQHLSGQSRPRKRIVDLHPNQVKLIDKTISEMPNSVPDEIVKAAMKRGAKDDVKLPGAGRIKRYVIANSAAQLPSQITALGDLIVEHTVLDLPIAFRGDVVSRPTATMIFQTSRAQLCGLTLSEGKPTSADVARVILQCIGPSLKASSKDYTARIAIPKTADENWDDLCGSLDQAGFAVSPYRPGPYGHGRCTAAIFGRLTNGITFRPRLVEVEGERRRMRGQSAFDPLTPDEGEKLVSSRLGIERDAEIFTDGERQRLTQLHQNLHRLARM</sequence>
<reference evidence="1 2" key="1">
    <citation type="submission" date="2018-04" db="EMBL/GenBank/DDBJ databases">
        <title>Altererythrobacter sp. HME9302 genome sequencing and assembly.</title>
        <authorList>
            <person name="Kang H."/>
            <person name="Kim H."/>
            <person name="Joh K."/>
        </authorList>
    </citation>
    <scope>NUCLEOTIDE SEQUENCE [LARGE SCALE GENOMIC DNA]</scope>
    <source>
        <strain evidence="1 2">HME9302</strain>
    </source>
</reference>
<dbReference type="RefSeq" id="WP_115365769.1">
    <property type="nucleotide sequence ID" value="NZ_QBKA01000002.1"/>
</dbReference>
<evidence type="ECO:0000313" key="2">
    <source>
        <dbReference type="Proteomes" id="UP000253727"/>
    </source>
</evidence>
<evidence type="ECO:0000313" key="1">
    <source>
        <dbReference type="EMBL" id="RDC59404.1"/>
    </source>
</evidence>
<dbReference type="Proteomes" id="UP000253727">
    <property type="component" value="Unassembled WGS sequence"/>
</dbReference>
<comment type="caution">
    <text evidence="1">The sequence shown here is derived from an EMBL/GenBank/DDBJ whole genome shotgun (WGS) entry which is preliminary data.</text>
</comment>
<name>A0A369Q3T0_9SPHN</name>
<keyword evidence="2" id="KW-1185">Reference proteome</keyword>